<protein>
    <submittedName>
        <fullName evidence="1">ArsR family transcriptional regulator</fullName>
    </submittedName>
</protein>
<dbReference type="OrthoDB" id="275628at2157"/>
<comment type="caution">
    <text evidence="1">The sequence shown here is derived from an EMBL/GenBank/DDBJ whole genome shotgun (WGS) entry which is preliminary data.</text>
</comment>
<reference evidence="1 2" key="1">
    <citation type="submission" date="2018-11" db="EMBL/GenBank/DDBJ databases">
        <title>Taxonoimc description of Halomarina strain SPP-AMP-1.</title>
        <authorList>
            <person name="Pal Y."/>
            <person name="Srinivasana K."/>
            <person name="Verma A."/>
            <person name="Kumar P."/>
        </authorList>
    </citation>
    <scope>NUCLEOTIDE SEQUENCE [LARGE SCALE GENOMIC DNA]</scope>
    <source>
        <strain evidence="1 2">SPP-AMP-1</strain>
    </source>
</reference>
<dbReference type="Proteomes" id="UP000282322">
    <property type="component" value="Unassembled WGS sequence"/>
</dbReference>
<dbReference type="EMBL" id="RRCH01000011">
    <property type="protein sequence ID" value="RRJ32028.1"/>
    <property type="molecule type" value="Genomic_DNA"/>
</dbReference>
<accession>A0A3P3RGH0</accession>
<dbReference type="RefSeq" id="WP_124954168.1">
    <property type="nucleotide sequence ID" value="NZ_RRCH01000011.1"/>
</dbReference>
<dbReference type="AlphaFoldDB" id="A0A3P3RGH0"/>
<evidence type="ECO:0000313" key="2">
    <source>
        <dbReference type="Proteomes" id="UP000282322"/>
    </source>
</evidence>
<sequence length="73" mass="8176">MNADGLTAVDQEVLNELYNERATKGALVDWTGCSRNSSYNCLEVLEAAGLVKCVHEETRLFELVEDPREDNDD</sequence>
<organism evidence="1 2">
    <name type="scientific">Halocatena pleomorpha</name>
    <dbReference type="NCBI Taxonomy" id="1785090"/>
    <lineage>
        <taxon>Archaea</taxon>
        <taxon>Methanobacteriati</taxon>
        <taxon>Methanobacteriota</taxon>
        <taxon>Stenosarchaea group</taxon>
        <taxon>Halobacteria</taxon>
        <taxon>Halobacteriales</taxon>
        <taxon>Natronomonadaceae</taxon>
        <taxon>Halocatena</taxon>
    </lineage>
</organism>
<dbReference type="InterPro" id="IPR036390">
    <property type="entry name" value="WH_DNA-bd_sf"/>
</dbReference>
<keyword evidence="2" id="KW-1185">Reference proteome</keyword>
<name>A0A3P3RGH0_9EURY</name>
<evidence type="ECO:0000313" key="1">
    <source>
        <dbReference type="EMBL" id="RRJ32028.1"/>
    </source>
</evidence>
<dbReference type="SUPFAM" id="SSF46785">
    <property type="entry name" value="Winged helix' DNA-binding domain"/>
    <property type="match status" value="1"/>
</dbReference>
<proteinExistence type="predicted"/>
<gene>
    <name evidence="1" type="ORF">EIK79_05740</name>
</gene>